<feature type="transmembrane region" description="Helical" evidence="1">
    <location>
        <begin position="106"/>
        <end position="124"/>
    </location>
</feature>
<name>A0A4Q7L3Y8_9PSEU</name>
<evidence type="ECO:0000256" key="1">
    <source>
        <dbReference type="SAM" id="Phobius"/>
    </source>
</evidence>
<evidence type="ECO:0000313" key="2">
    <source>
        <dbReference type="EMBL" id="RZS43181.1"/>
    </source>
</evidence>
<keyword evidence="1" id="KW-0812">Transmembrane</keyword>
<organism evidence="2 3">
    <name type="scientific">Herbihabitans rhizosphaerae</name>
    <dbReference type="NCBI Taxonomy" id="1872711"/>
    <lineage>
        <taxon>Bacteria</taxon>
        <taxon>Bacillati</taxon>
        <taxon>Actinomycetota</taxon>
        <taxon>Actinomycetes</taxon>
        <taxon>Pseudonocardiales</taxon>
        <taxon>Pseudonocardiaceae</taxon>
        <taxon>Herbihabitans</taxon>
    </lineage>
</organism>
<dbReference type="Proteomes" id="UP000294257">
    <property type="component" value="Unassembled WGS sequence"/>
</dbReference>
<sequence>MRSWLVRGAILGVLHAVVETLRAYFVARDPSALPTVLPAVALAVLVAAAALWAGVDALLKHDMDFYRWFYAGLVAAPIAGILRVIGKATLVDQSDAGELGAALTSGAAFTALLVMVPAWLGMVVGQRLRPARRPARHAKATPKDA</sequence>
<feature type="transmembrane region" description="Helical" evidence="1">
    <location>
        <begin position="65"/>
        <end position="86"/>
    </location>
</feature>
<dbReference type="EMBL" id="SGWQ01000002">
    <property type="protein sequence ID" value="RZS43181.1"/>
    <property type="molecule type" value="Genomic_DNA"/>
</dbReference>
<evidence type="ECO:0000313" key="3">
    <source>
        <dbReference type="Proteomes" id="UP000294257"/>
    </source>
</evidence>
<gene>
    <name evidence="2" type="ORF">EV193_102159</name>
</gene>
<keyword evidence="1" id="KW-0472">Membrane</keyword>
<dbReference type="AlphaFoldDB" id="A0A4Q7L3Y8"/>
<proteinExistence type="predicted"/>
<reference evidence="2 3" key="1">
    <citation type="submission" date="2019-02" db="EMBL/GenBank/DDBJ databases">
        <title>Genomic Encyclopedia of Type Strains, Phase IV (KMG-IV): sequencing the most valuable type-strain genomes for metagenomic binning, comparative biology and taxonomic classification.</title>
        <authorList>
            <person name="Goeker M."/>
        </authorList>
    </citation>
    <scope>NUCLEOTIDE SEQUENCE [LARGE SCALE GENOMIC DNA]</scope>
    <source>
        <strain evidence="2 3">DSM 101727</strain>
    </source>
</reference>
<keyword evidence="3" id="KW-1185">Reference proteome</keyword>
<protein>
    <submittedName>
        <fullName evidence="2">Uncharacterized protein</fullName>
    </submittedName>
</protein>
<accession>A0A4Q7L3Y8</accession>
<keyword evidence="1" id="KW-1133">Transmembrane helix</keyword>
<dbReference type="RefSeq" id="WP_242613178.1">
    <property type="nucleotide sequence ID" value="NZ_SGWQ01000002.1"/>
</dbReference>
<feature type="transmembrane region" description="Helical" evidence="1">
    <location>
        <begin position="33"/>
        <end position="53"/>
    </location>
</feature>
<comment type="caution">
    <text evidence="2">The sequence shown here is derived from an EMBL/GenBank/DDBJ whole genome shotgun (WGS) entry which is preliminary data.</text>
</comment>